<name>A0A1G6AWC9_EUBOX</name>
<keyword evidence="2" id="KW-1185">Reference proteome</keyword>
<accession>A0A1G6AWC9</accession>
<organism evidence="1 2">
    <name type="scientific">Eubacterium oxidoreducens</name>
    <dbReference type="NCBI Taxonomy" id="1732"/>
    <lineage>
        <taxon>Bacteria</taxon>
        <taxon>Bacillati</taxon>
        <taxon>Bacillota</taxon>
        <taxon>Clostridia</taxon>
        <taxon>Eubacteriales</taxon>
        <taxon>Eubacteriaceae</taxon>
        <taxon>Eubacterium</taxon>
    </lineage>
</organism>
<dbReference type="AlphaFoldDB" id="A0A1G6AWC9"/>
<evidence type="ECO:0000313" key="1">
    <source>
        <dbReference type="EMBL" id="SDB12716.1"/>
    </source>
</evidence>
<dbReference type="RefSeq" id="WP_090172815.1">
    <property type="nucleotide sequence ID" value="NZ_FMXR01000007.1"/>
</dbReference>
<dbReference type="Pfam" id="PF18988">
    <property type="entry name" value="DUF5721"/>
    <property type="match status" value="1"/>
</dbReference>
<dbReference type="Proteomes" id="UP000199228">
    <property type="component" value="Unassembled WGS sequence"/>
</dbReference>
<dbReference type="InterPro" id="IPR043779">
    <property type="entry name" value="DUF5721"/>
</dbReference>
<sequence>MVALQLTNEQQFLDALLKNNTFDNFLLEEATIFSLATFSIDGHINESLLKGDDEKRAMFEGCDCLPFSYLKKSFAAYFADPKLIHSYQLTMKLSTENLIRTIRAIDEKLSPADYAGLYMNFRMQNQLLTCTPGVSHLTFTMDHQVDRAWDHMTEVFLKQSGLEYEAL</sequence>
<proteinExistence type="predicted"/>
<evidence type="ECO:0000313" key="2">
    <source>
        <dbReference type="Proteomes" id="UP000199228"/>
    </source>
</evidence>
<dbReference type="EMBL" id="FMXR01000007">
    <property type="protein sequence ID" value="SDB12716.1"/>
    <property type="molecule type" value="Genomic_DNA"/>
</dbReference>
<reference evidence="1 2" key="1">
    <citation type="submission" date="2016-10" db="EMBL/GenBank/DDBJ databases">
        <authorList>
            <person name="de Groot N.N."/>
        </authorList>
    </citation>
    <scope>NUCLEOTIDE SEQUENCE [LARGE SCALE GENOMIC DNA]</scope>
    <source>
        <strain evidence="1 2">DSM 3217</strain>
    </source>
</reference>
<dbReference type="OrthoDB" id="9787986at2"/>
<protein>
    <submittedName>
        <fullName evidence="1">Uncharacterized protein</fullName>
    </submittedName>
</protein>
<dbReference type="STRING" id="1732.SAMN02910417_00971"/>
<dbReference type="PROSITE" id="PS50007">
    <property type="entry name" value="PIPLC_X_DOMAIN"/>
    <property type="match status" value="1"/>
</dbReference>
<gene>
    <name evidence="1" type="ORF">SAMN02910417_00971</name>
</gene>